<proteinExistence type="predicted"/>
<dbReference type="GeneID" id="42693948"/>
<reference evidence="1 4" key="1">
    <citation type="submission" date="2017-01" db="EMBL/GenBank/DDBJ databases">
        <title>Complete Genome Sequence of Dolosigranulum pigrum isolated from a Patient with interstitial lung disease.</title>
        <authorList>
            <person name="Mukhopadhyay R."/>
            <person name="Joaquin J."/>
            <person name="Hogue R."/>
            <person name="Fitzgerald S."/>
            <person name="Jospin G."/>
            <person name="Eisen J.A."/>
            <person name="Chaturvedi V."/>
        </authorList>
    </citation>
    <scope>NUCLEOTIDE SEQUENCE [LARGE SCALE GENOMIC DNA]</scope>
    <source>
        <strain evidence="1 4">15S00348</strain>
    </source>
</reference>
<dbReference type="AlphaFoldDB" id="A0A1S8KPG4"/>
<reference evidence="2 6" key="3">
    <citation type="submission" date="2019-07" db="EMBL/GenBank/DDBJ databases">
        <title>Genome assembly of a nasal isolate of Dolosigranulum pigrum from a chronic sinusitis patient.</title>
        <authorList>
            <person name="Baig S."/>
            <person name="Overballe-Petersen S."/>
            <person name="Kaspar U."/>
            <person name="Rendboe A."/>
            <person name="de Man T."/>
            <person name="Liu C."/>
            <person name="Price L.B."/>
            <person name="Stegger M."/>
            <person name="Becker K."/>
            <person name="Skytt Andersen P."/>
        </authorList>
    </citation>
    <scope>NUCLEOTIDE SEQUENCE [LARGE SCALE GENOMIC DNA]</scope>
    <source>
        <strain evidence="2 6">83VPs-KB5</strain>
    </source>
</reference>
<dbReference type="EMBL" id="MUYF01000003">
    <property type="protein sequence ID" value="OOL81634.1"/>
    <property type="molecule type" value="Genomic_DNA"/>
</dbReference>
<dbReference type="EMBL" id="CP041626">
    <property type="protein sequence ID" value="QDO90599.1"/>
    <property type="molecule type" value="Genomic_DNA"/>
</dbReference>
<evidence type="ECO:0000313" key="3">
    <source>
        <dbReference type="EMBL" id="RAN62768.1"/>
    </source>
</evidence>
<dbReference type="RefSeq" id="WP_004635295.1">
    <property type="nucleotide sequence ID" value="NZ_CALFGV010000008.1"/>
</dbReference>
<evidence type="ECO:0000313" key="5">
    <source>
        <dbReference type="Proteomes" id="UP000249099"/>
    </source>
</evidence>
<sequence>MERVNIMRTNKVRQTIKIILVGALALIVMNMSVTVSANDFYTDETATEKIENINVMESETEIQPINFRNGKPAIHVGKFLNVASSITSPGRPRSERIWHVHYEDGVKYEGYLEFTGITKVDDPENVYYRFAGLLQKAD</sequence>
<dbReference type="Proteomes" id="UP000190409">
    <property type="component" value="Unassembled WGS sequence"/>
</dbReference>
<evidence type="ECO:0000313" key="4">
    <source>
        <dbReference type="Proteomes" id="UP000190409"/>
    </source>
</evidence>
<dbReference type="Proteomes" id="UP000249099">
    <property type="component" value="Unassembled WGS sequence"/>
</dbReference>
<dbReference type="KEGG" id="dpm:FNV33_00455"/>
<dbReference type="EMBL" id="NAQV01000020">
    <property type="protein sequence ID" value="RAN62768.1"/>
    <property type="molecule type" value="Genomic_DNA"/>
</dbReference>
<reference evidence="3 5" key="2">
    <citation type="submission" date="2017-03" db="EMBL/GenBank/DDBJ databases">
        <title>wgs assembly of Dolosigranulum pigrum KPL CDC strains.</title>
        <authorList>
            <person name="Brugger S.D."/>
            <person name="Pettigrew M."/>
            <person name="Kong Y."/>
            <person name="Lemon K.P."/>
        </authorList>
    </citation>
    <scope>NUCLEOTIDE SEQUENCE [LARGE SCALE GENOMIC DNA]</scope>
    <source>
        <strain evidence="3 5">KPL1931_CDC4294-98</strain>
    </source>
</reference>
<evidence type="ECO:0000313" key="6">
    <source>
        <dbReference type="Proteomes" id="UP000315953"/>
    </source>
</evidence>
<name>A0A1S8KPG4_9LACT</name>
<accession>A0A1S8KPG4</accession>
<evidence type="ECO:0000313" key="1">
    <source>
        <dbReference type="EMBL" id="OOL81634.1"/>
    </source>
</evidence>
<gene>
    <name evidence="3" type="ORF">B8A44_07140</name>
    <name evidence="1" type="ORF">BWX42_07970</name>
    <name evidence="2" type="ORF">FNV33_00455</name>
</gene>
<dbReference type="Proteomes" id="UP000315953">
    <property type="component" value="Chromosome"/>
</dbReference>
<organism evidence="1 4">
    <name type="scientific">Dolosigranulum pigrum</name>
    <dbReference type="NCBI Taxonomy" id="29394"/>
    <lineage>
        <taxon>Bacteria</taxon>
        <taxon>Bacillati</taxon>
        <taxon>Bacillota</taxon>
        <taxon>Bacilli</taxon>
        <taxon>Lactobacillales</taxon>
        <taxon>Carnobacteriaceae</taxon>
        <taxon>Dolosigranulum</taxon>
    </lineage>
</organism>
<evidence type="ECO:0000313" key="2">
    <source>
        <dbReference type="EMBL" id="QDO90599.1"/>
    </source>
</evidence>
<protein>
    <submittedName>
        <fullName evidence="1">Uncharacterized protein</fullName>
    </submittedName>
</protein>